<keyword evidence="6" id="KW-0464">Manganese</keyword>
<evidence type="ECO:0000256" key="4">
    <source>
        <dbReference type="ARBA" id="ARBA00022801"/>
    </source>
</evidence>
<dbReference type="PANTHER" id="PTHR12992">
    <property type="entry name" value="NUDIX HYDROLASE"/>
    <property type="match status" value="1"/>
</dbReference>
<comment type="caution">
    <text evidence="8">The sequence shown here is derived from an EMBL/GenBank/DDBJ whole genome shotgun (WGS) entry which is preliminary data.</text>
</comment>
<dbReference type="Proteomes" id="UP001209854">
    <property type="component" value="Unassembled WGS sequence"/>
</dbReference>
<keyword evidence="4" id="KW-0378">Hydrolase</keyword>
<name>A0ABT3MVG6_9GAMM</name>
<protein>
    <submittedName>
        <fullName evidence="8">CoA pyrophosphatase</fullName>
    </submittedName>
</protein>
<comment type="cofactor">
    <cofactor evidence="2">
        <name>Mg(2+)</name>
        <dbReference type="ChEBI" id="CHEBI:18420"/>
    </cofactor>
</comment>
<reference evidence="8 9" key="1">
    <citation type="submission" date="2022-10" db="EMBL/GenBank/DDBJ databases">
        <title>High-quality genome sequences of two octocoral-associated bacteria, Endozoicomonas euniceicola EF212 and Endozoicomonas gorgoniicola PS125.</title>
        <authorList>
            <person name="Chiou Y.-J."/>
            <person name="Chen Y.-H."/>
        </authorList>
    </citation>
    <scope>NUCLEOTIDE SEQUENCE [LARGE SCALE GENOMIC DNA]</scope>
    <source>
        <strain evidence="8 9">PS125</strain>
    </source>
</reference>
<dbReference type="PROSITE" id="PS51462">
    <property type="entry name" value="NUDIX"/>
    <property type="match status" value="1"/>
</dbReference>
<feature type="domain" description="Nudix hydrolase" evidence="7">
    <location>
        <begin position="21"/>
        <end position="160"/>
    </location>
</feature>
<evidence type="ECO:0000256" key="5">
    <source>
        <dbReference type="ARBA" id="ARBA00022842"/>
    </source>
</evidence>
<dbReference type="CDD" id="cd03426">
    <property type="entry name" value="NUDIX_CoAse_Nudt7"/>
    <property type="match status" value="1"/>
</dbReference>
<dbReference type="Pfam" id="PF00293">
    <property type="entry name" value="NUDIX"/>
    <property type="match status" value="1"/>
</dbReference>
<evidence type="ECO:0000256" key="1">
    <source>
        <dbReference type="ARBA" id="ARBA00001936"/>
    </source>
</evidence>
<evidence type="ECO:0000313" key="9">
    <source>
        <dbReference type="Proteomes" id="UP001209854"/>
    </source>
</evidence>
<gene>
    <name evidence="8" type="ORF">NX722_12100</name>
</gene>
<evidence type="ECO:0000256" key="3">
    <source>
        <dbReference type="ARBA" id="ARBA00022723"/>
    </source>
</evidence>
<sequence>MLRELEQRFQSYPYRSLNTNLPQAAVLIPLVKQETGFHLILTRRASHMNTHSGEVAFPGGKKDATDSDLLFTALRESWEEIRLEPKLVRIVGRGSSVISRYGLEVTPFVGIISQTPELSANTDELDRIFSIPLEFLLDPDNLKTDLWQMSDHTYQMPFFLYGEYRVWGLTAVMLAECLNIGFDASIPLDVPQFNSDFGLRPRQRVRPPASQFRS</sequence>
<dbReference type="RefSeq" id="WP_262568194.1">
    <property type="nucleotide sequence ID" value="NZ_JAPFCC010000001.1"/>
</dbReference>
<evidence type="ECO:0000256" key="6">
    <source>
        <dbReference type="ARBA" id="ARBA00023211"/>
    </source>
</evidence>
<keyword evidence="3" id="KW-0479">Metal-binding</keyword>
<dbReference type="InterPro" id="IPR000086">
    <property type="entry name" value="NUDIX_hydrolase_dom"/>
</dbReference>
<evidence type="ECO:0000256" key="2">
    <source>
        <dbReference type="ARBA" id="ARBA00001946"/>
    </source>
</evidence>
<dbReference type="InterPro" id="IPR015797">
    <property type="entry name" value="NUDIX_hydrolase-like_dom_sf"/>
</dbReference>
<keyword evidence="5" id="KW-0460">Magnesium</keyword>
<dbReference type="SUPFAM" id="SSF55811">
    <property type="entry name" value="Nudix"/>
    <property type="match status" value="1"/>
</dbReference>
<organism evidence="8 9">
    <name type="scientific">Endozoicomonas gorgoniicola</name>
    <dbReference type="NCBI Taxonomy" id="1234144"/>
    <lineage>
        <taxon>Bacteria</taxon>
        <taxon>Pseudomonadati</taxon>
        <taxon>Pseudomonadota</taxon>
        <taxon>Gammaproteobacteria</taxon>
        <taxon>Oceanospirillales</taxon>
        <taxon>Endozoicomonadaceae</taxon>
        <taxon>Endozoicomonas</taxon>
    </lineage>
</organism>
<dbReference type="PANTHER" id="PTHR12992:SF11">
    <property type="entry name" value="MITOCHONDRIAL COENZYME A DIPHOSPHATASE NUDT8"/>
    <property type="match status" value="1"/>
</dbReference>
<dbReference type="EMBL" id="JAPFCC010000001">
    <property type="protein sequence ID" value="MCW7553360.1"/>
    <property type="molecule type" value="Genomic_DNA"/>
</dbReference>
<dbReference type="InterPro" id="IPR045121">
    <property type="entry name" value="CoAse"/>
</dbReference>
<evidence type="ECO:0000259" key="7">
    <source>
        <dbReference type="PROSITE" id="PS51462"/>
    </source>
</evidence>
<keyword evidence="9" id="KW-1185">Reference proteome</keyword>
<proteinExistence type="predicted"/>
<comment type="cofactor">
    <cofactor evidence="1">
        <name>Mn(2+)</name>
        <dbReference type="ChEBI" id="CHEBI:29035"/>
    </cofactor>
</comment>
<evidence type="ECO:0000313" key="8">
    <source>
        <dbReference type="EMBL" id="MCW7553360.1"/>
    </source>
</evidence>
<accession>A0ABT3MVG6</accession>
<dbReference type="Gene3D" id="3.90.79.10">
    <property type="entry name" value="Nucleoside Triphosphate Pyrophosphohydrolase"/>
    <property type="match status" value="1"/>
</dbReference>